<proteinExistence type="inferred from homology"/>
<dbReference type="Gene3D" id="3.40.1160.10">
    <property type="entry name" value="Acetylglutamate kinase-like"/>
    <property type="match status" value="2"/>
</dbReference>
<feature type="binding site" evidence="8">
    <location>
        <position position="137"/>
    </location>
    <ligand>
        <name>substrate</name>
    </ligand>
</feature>
<feature type="binding site" evidence="8">
    <location>
        <begin position="169"/>
        <end position="170"/>
    </location>
    <ligand>
        <name>ATP</name>
        <dbReference type="ChEBI" id="CHEBI:30616"/>
    </ligand>
</feature>
<dbReference type="PIRSF" id="PIRSF000729">
    <property type="entry name" value="GK"/>
    <property type="match status" value="1"/>
</dbReference>
<name>A0A2X0WVK0_9GAMM</name>
<evidence type="ECO:0000256" key="6">
    <source>
        <dbReference type="ARBA" id="ARBA00022777"/>
    </source>
</evidence>
<dbReference type="InterPro" id="IPR005715">
    <property type="entry name" value="Glu_5kinase/COase_Synthase"/>
</dbReference>
<dbReference type="InterPro" id="IPR002478">
    <property type="entry name" value="PUA"/>
</dbReference>
<keyword evidence="5 8" id="KW-0547">Nucleotide-binding</keyword>
<dbReference type="PROSITE" id="PS50890">
    <property type="entry name" value="PUA"/>
    <property type="match status" value="1"/>
</dbReference>
<keyword evidence="4 8" id="KW-0808">Transferase</keyword>
<dbReference type="PANTHER" id="PTHR43654">
    <property type="entry name" value="GLUTAMATE 5-KINASE"/>
    <property type="match status" value="1"/>
</dbReference>
<dbReference type="InterPro" id="IPR011529">
    <property type="entry name" value="Glu_5kinase"/>
</dbReference>
<protein>
    <recommendedName>
        <fullName evidence="8">Glutamate 5-kinase</fullName>
        <ecNumber evidence="8">2.7.2.11</ecNumber>
    </recommendedName>
    <alternativeName>
        <fullName evidence="8">Gamma-glutamyl kinase</fullName>
        <shortName evidence="8">GK</shortName>
    </alternativeName>
</protein>
<evidence type="ECO:0000313" key="10">
    <source>
        <dbReference type="EMBL" id="SPT69531.1"/>
    </source>
</evidence>
<evidence type="ECO:0000256" key="4">
    <source>
        <dbReference type="ARBA" id="ARBA00022679"/>
    </source>
</evidence>
<dbReference type="InterPro" id="IPR036393">
    <property type="entry name" value="AceGlu_kinase-like_sf"/>
</dbReference>
<dbReference type="RefSeq" id="WP_220086997.1">
    <property type="nucleotide sequence ID" value="NZ_UAPV01000001.1"/>
</dbReference>
<dbReference type="GO" id="GO:0005524">
    <property type="term" value="F:ATP binding"/>
    <property type="evidence" value="ECO:0007669"/>
    <property type="project" value="UniProtKB-KW"/>
</dbReference>
<evidence type="ECO:0000256" key="8">
    <source>
        <dbReference type="HAMAP-Rule" id="MF_00456"/>
    </source>
</evidence>
<organism evidence="10 11">
    <name type="scientific">Anaerobiospirillum thomasii</name>
    <dbReference type="NCBI Taxonomy" id="179995"/>
    <lineage>
        <taxon>Bacteria</taxon>
        <taxon>Pseudomonadati</taxon>
        <taxon>Pseudomonadota</taxon>
        <taxon>Gammaproteobacteria</taxon>
        <taxon>Aeromonadales</taxon>
        <taxon>Succinivibrionaceae</taxon>
        <taxon>Anaerobiospirillum</taxon>
    </lineage>
</organism>
<dbReference type="Pfam" id="PF00696">
    <property type="entry name" value="AA_kinase"/>
    <property type="match status" value="1"/>
</dbReference>
<accession>A0A2X0WVK0</accession>
<reference evidence="10 11" key="1">
    <citation type="submission" date="2018-06" db="EMBL/GenBank/DDBJ databases">
        <authorList>
            <consortium name="Pathogen Informatics"/>
            <person name="Doyle S."/>
        </authorList>
    </citation>
    <scope>NUCLEOTIDE SEQUENCE [LARGE SCALE GENOMIC DNA]</scope>
    <source>
        <strain evidence="10 11">NCTC13093</strain>
    </source>
</reference>
<gene>
    <name evidence="8 10" type="primary">proB</name>
    <name evidence="10" type="ORF">NCTC13093_00908</name>
</gene>
<dbReference type="CDD" id="cd21157">
    <property type="entry name" value="PUA_G5K"/>
    <property type="match status" value="1"/>
</dbReference>
<dbReference type="SUPFAM" id="SSF53633">
    <property type="entry name" value="Carbamate kinase-like"/>
    <property type="match status" value="1"/>
</dbReference>
<comment type="subcellular location">
    <subcellularLocation>
        <location evidence="8">Cytoplasm</location>
    </subcellularLocation>
</comment>
<evidence type="ECO:0000256" key="7">
    <source>
        <dbReference type="ARBA" id="ARBA00022840"/>
    </source>
</evidence>
<dbReference type="GO" id="GO:0055129">
    <property type="term" value="P:L-proline biosynthetic process"/>
    <property type="evidence" value="ECO:0007669"/>
    <property type="project" value="UniProtKB-UniRule"/>
</dbReference>
<dbReference type="SUPFAM" id="SSF88697">
    <property type="entry name" value="PUA domain-like"/>
    <property type="match status" value="1"/>
</dbReference>
<comment type="function">
    <text evidence="8">Catalyzes the transfer of a phosphate group to glutamate to form L-glutamate 5-phosphate.</text>
</comment>
<feature type="binding site" evidence="8">
    <location>
        <begin position="211"/>
        <end position="217"/>
    </location>
    <ligand>
        <name>ATP</name>
        <dbReference type="ChEBI" id="CHEBI:30616"/>
    </ligand>
</feature>
<keyword evidence="2 8" id="KW-0028">Amino-acid biosynthesis</keyword>
<dbReference type="Gene3D" id="2.30.130.10">
    <property type="entry name" value="PUA domain"/>
    <property type="match status" value="1"/>
</dbReference>
<dbReference type="PANTHER" id="PTHR43654:SF1">
    <property type="entry name" value="ISOPENTENYL PHOSPHATE KINASE"/>
    <property type="match status" value="1"/>
</dbReference>
<dbReference type="GO" id="GO:0005829">
    <property type="term" value="C:cytosol"/>
    <property type="evidence" value="ECO:0007669"/>
    <property type="project" value="TreeGrafter"/>
</dbReference>
<dbReference type="CDD" id="cd04242">
    <property type="entry name" value="AAK_G5K_ProB"/>
    <property type="match status" value="1"/>
</dbReference>
<keyword evidence="7 8" id="KW-0067">ATP-binding</keyword>
<dbReference type="UniPathway" id="UPA00098">
    <property type="reaction ID" value="UER00359"/>
</dbReference>
<dbReference type="AlphaFoldDB" id="A0A2X0WVK0"/>
<keyword evidence="6 8" id="KW-0418">Kinase</keyword>
<dbReference type="NCBIfam" id="TIGR01027">
    <property type="entry name" value="proB"/>
    <property type="match status" value="1"/>
</dbReference>
<keyword evidence="11" id="KW-1185">Reference proteome</keyword>
<comment type="pathway">
    <text evidence="8">Amino-acid biosynthesis; L-proline biosynthesis; L-glutamate 5-semialdehyde from L-glutamate: step 1/2.</text>
</comment>
<dbReference type="GO" id="GO:0004349">
    <property type="term" value="F:glutamate 5-kinase activity"/>
    <property type="evidence" value="ECO:0007669"/>
    <property type="project" value="UniProtKB-UniRule"/>
</dbReference>
<evidence type="ECO:0000256" key="1">
    <source>
        <dbReference type="ARBA" id="ARBA00022490"/>
    </source>
</evidence>
<feature type="domain" description="PUA" evidence="9">
    <location>
        <begin position="277"/>
        <end position="360"/>
    </location>
</feature>
<sequence>MKDCKTVVVKLGTSTLTRGSKHLNKAHMLEIVRAVAALKSQGHKVLLVSSGAVAAGREQLNDPKLPALLSSKQMLASVGQSKLMEMYERFFSIYNIHIGQILLTRADLENRERFLNAKDTLSALLEHDIIPVINENDAVSTMEIKVGDNDNMAALTGILCSADMVILLTDQKGLYDSDPRENKDAKLIREVTEINEDIIKVAGGSGTTLGTGGMSTKVKAARVATMAGITLVVASGDDPQIIADIVSEKAEATYFRPQLSKIQSRKIWIQAATKTSGSVVIDDGAVQALMQDGSSLLPSGIKKVCGEFERGSCISVTDSKGIALAIGICRYNSDEIDIIKGLKSHDIEEALGFSHGAVVIHRDDLCIES</sequence>
<dbReference type="InterPro" id="IPR015947">
    <property type="entry name" value="PUA-like_sf"/>
</dbReference>
<dbReference type="GO" id="GO:0003723">
    <property type="term" value="F:RNA binding"/>
    <property type="evidence" value="ECO:0007669"/>
    <property type="project" value="InterPro"/>
</dbReference>
<dbReference type="InterPro" id="IPR041739">
    <property type="entry name" value="G5K_ProB"/>
</dbReference>
<evidence type="ECO:0000256" key="5">
    <source>
        <dbReference type="ARBA" id="ARBA00022741"/>
    </source>
</evidence>
<dbReference type="PROSITE" id="PS00902">
    <property type="entry name" value="GLUTAMATE_5_KINASE"/>
    <property type="match status" value="1"/>
</dbReference>
<dbReference type="EC" id="2.7.2.11" evidence="8"/>
<keyword evidence="1 8" id="KW-0963">Cytoplasm</keyword>
<dbReference type="FunFam" id="3.40.1160.10:FF:000006">
    <property type="entry name" value="Glutamate 5-kinase"/>
    <property type="match status" value="1"/>
</dbReference>
<dbReference type="InterPro" id="IPR001048">
    <property type="entry name" value="Asp/Glu/Uridylate_kinase"/>
</dbReference>
<dbReference type="SMART" id="SM00359">
    <property type="entry name" value="PUA"/>
    <property type="match status" value="1"/>
</dbReference>
<evidence type="ECO:0000259" key="9">
    <source>
        <dbReference type="SMART" id="SM00359"/>
    </source>
</evidence>
<comment type="similarity">
    <text evidence="8">Belongs to the glutamate 5-kinase family.</text>
</comment>
<dbReference type="HAMAP" id="MF_00456">
    <property type="entry name" value="ProB"/>
    <property type="match status" value="1"/>
</dbReference>
<feature type="binding site" evidence="8">
    <location>
        <position position="149"/>
    </location>
    <ligand>
        <name>substrate</name>
    </ligand>
</feature>
<feature type="binding site" evidence="8">
    <location>
        <position position="50"/>
    </location>
    <ligand>
        <name>substrate</name>
    </ligand>
</feature>
<dbReference type="InterPro" id="IPR036974">
    <property type="entry name" value="PUA_sf"/>
</dbReference>
<evidence type="ECO:0000256" key="2">
    <source>
        <dbReference type="ARBA" id="ARBA00022605"/>
    </source>
</evidence>
<dbReference type="Proteomes" id="UP000250086">
    <property type="component" value="Unassembled WGS sequence"/>
</dbReference>
<dbReference type="PRINTS" id="PR00474">
    <property type="entry name" value="GLU5KINASE"/>
</dbReference>
<dbReference type="InterPro" id="IPR001057">
    <property type="entry name" value="Glu/AcGlu_kinase"/>
</dbReference>
<evidence type="ECO:0000256" key="3">
    <source>
        <dbReference type="ARBA" id="ARBA00022650"/>
    </source>
</evidence>
<feature type="binding site" evidence="8">
    <location>
        <position position="10"/>
    </location>
    <ligand>
        <name>ATP</name>
        <dbReference type="ChEBI" id="CHEBI:30616"/>
    </ligand>
</feature>
<dbReference type="Pfam" id="PF01472">
    <property type="entry name" value="PUA"/>
    <property type="match status" value="1"/>
</dbReference>
<evidence type="ECO:0000313" key="11">
    <source>
        <dbReference type="Proteomes" id="UP000250086"/>
    </source>
</evidence>
<dbReference type="EMBL" id="UAPV01000001">
    <property type="protein sequence ID" value="SPT69531.1"/>
    <property type="molecule type" value="Genomic_DNA"/>
</dbReference>
<keyword evidence="3 8" id="KW-0641">Proline biosynthesis</keyword>
<comment type="catalytic activity">
    <reaction evidence="8">
        <text>L-glutamate + ATP = L-glutamyl 5-phosphate + ADP</text>
        <dbReference type="Rhea" id="RHEA:14877"/>
        <dbReference type="ChEBI" id="CHEBI:29985"/>
        <dbReference type="ChEBI" id="CHEBI:30616"/>
        <dbReference type="ChEBI" id="CHEBI:58274"/>
        <dbReference type="ChEBI" id="CHEBI:456216"/>
        <dbReference type="EC" id="2.7.2.11"/>
    </reaction>
</comment>
<dbReference type="InterPro" id="IPR019797">
    <property type="entry name" value="Glutamate_5-kinase_CS"/>
</dbReference>